<protein>
    <submittedName>
        <fullName evidence="1">Uncharacterized protein</fullName>
    </submittedName>
</protein>
<keyword evidence="2" id="KW-1185">Reference proteome</keyword>
<evidence type="ECO:0000313" key="1">
    <source>
        <dbReference type="EMBL" id="OWK35946.1"/>
    </source>
</evidence>
<accession>A0A225DF32</accession>
<sequence>MPDAIIQTSIILKAPLLVGDEGERDQDGHKGNEKKLHGITAFFSPDIAQVVLAGHDDDHQD</sequence>
<dbReference type="Proteomes" id="UP000214646">
    <property type="component" value="Unassembled WGS sequence"/>
</dbReference>
<dbReference type="AlphaFoldDB" id="A0A225DF32"/>
<reference evidence="2" key="1">
    <citation type="submission" date="2017-06" db="EMBL/GenBank/DDBJ databases">
        <title>Genome analysis of Fimbriiglobus ruber SP5, the first member of the order Planctomycetales with confirmed chitinolytic capability.</title>
        <authorList>
            <person name="Ravin N.V."/>
            <person name="Rakitin A.L."/>
            <person name="Ivanova A.A."/>
            <person name="Beletsky A.V."/>
            <person name="Kulichevskaya I.S."/>
            <person name="Mardanov A.V."/>
            <person name="Dedysh S.N."/>
        </authorList>
    </citation>
    <scope>NUCLEOTIDE SEQUENCE [LARGE SCALE GENOMIC DNA]</scope>
    <source>
        <strain evidence="2">SP5</strain>
    </source>
</reference>
<organism evidence="1 2">
    <name type="scientific">Fimbriiglobus ruber</name>
    <dbReference type="NCBI Taxonomy" id="1908690"/>
    <lineage>
        <taxon>Bacteria</taxon>
        <taxon>Pseudomonadati</taxon>
        <taxon>Planctomycetota</taxon>
        <taxon>Planctomycetia</taxon>
        <taxon>Gemmatales</taxon>
        <taxon>Gemmataceae</taxon>
        <taxon>Fimbriiglobus</taxon>
    </lineage>
</organism>
<gene>
    <name evidence="1" type="ORF">FRUB_08509</name>
</gene>
<proteinExistence type="predicted"/>
<name>A0A225DF32_9BACT</name>
<comment type="caution">
    <text evidence="1">The sequence shown here is derived from an EMBL/GenBank/DDBJ whole genome shotgun (WGS) entry which is preliminary data.</text>
</comment>
<evidence type="ECO:0000313" key="2">
    <source>
        <dbReference type="Proteomes" id="UP000214646"/>
    </source>
</evidence>
<dbReference type="EMBL" id="NIDE01000017">
    <property type="protein sequence ID" value="OWK35946.1"/>
    <property type="molecule type" value="Genomic_DNA"/>
</dbReference>